<reference evidence="2" key="1">
    <citation type="submission" date="2022-06" db="EMBL/GenBank/DDBJ databases">
        <title>Draft genome sequence of Burkholderia glumae strain GR20004 isolated from rice panicle showing bacterial panicle blight.</title>
        <authorList>
            <person name="Choi S.Y."/>
            <person name="Lee Y.H."/>
        </authorList>
    </citation>
    <scope>NUCLEOTIDE SEQUENCE</scope>
    <source>
        <strain evidence="2">GR20004</strain>
    </source>
</reference>
<dbReference type="RefSeq" id="WP_017432667.1">
    <property type="nucleotide sequence ID" value="NZ_CP021075.1"/>
</dbReference>
<dbReference type="Proteomes" id="UP001056386">
    <property type="component" value="Chromosome 2"/>
</dbReference>
<dbReference type="Pfam" id="PF13503">
    <property type="entry name" value="DUF4123"/>
    <property type="match status" value="1"/>
</dbReference>
<gene>
    <name evidence="2" type="ORF">NFI99_01010</name>
</gene>
<organism evidence="2 3">
    <name type="scientific">Burkholderia glumae</name>
    <name type="common">Pseudomonas glumae</name>
    <dbReference type="NCBI Taxonomy" id="337"/>
    <lineage>
        <taxon>Bacteria</taxon>
        <taxon>Pseudomonadati</taxon>
        <taxon>Pseudomonadota</taxon>
        <taxon>Betaproteobacteria</taxon>
        <taxon>Burkholderiales</taxon>
        <taxon>Burkholderiaceae</taxon>
        <taxon>Burkholderia</taxon>
    </lineage>
</organism>
<name>A0ABY5B7T1_BURGL</name>
<dbReference type="InterPro" id="IPR025391">
    <property type="entry name" value="DUF4123"/>
</dbReference>
<keyword evidence="3" id="KW-1185">Reference proteome</keyword>
<feature type="domain" description="DUF4123" evidence="1">
    <location>
        <begin position="41"/>
        <end position="169"/>
    </location>
</feature>
<evidence type="ECO:0000313" key="3">
    <source>
        <dbReference type="Proteomes" id="UP001056386"/>
    </source>
</evidence>
<sequence>MMSEPTSPTSAQEVESAWENWRERLLAQFEIHSDEEQHAKLYLLIDSRANPGVDKLLSQVPGLAWVSLWQESVLESYTDIAPYLIQIDRIAFSDPRDLQSRLVRRLWKEGLEGHMLTWICSPLTLDSLSQHFRHYCRYAIPDKRAFFLHFYDNRILERLRAIWAEEEARAFLSPCVELRYRDRDMNHVVWRNDAAVGVAALPEEQCLTVEQHTNLLQLGRADKLAMQLREMYGAILDSVSDTTLFHRVSEQLGRAARYRIANDEDLLNYVSKGLVISPWFDEHPFIQERLTRAMQGEITYRDALTGIDREVLRQASRMHEQPNSQAS</sequence>
<evidence type="ECO:0000313" key="2">
    <source>
        <dbReference type="EMBL" id="USS43100.1"/>
    </source>
</evidence>
<proteinExistence type="predicted"/>
<accession>A0ABY5B7T1</accession>
<protein>
    <submittedName>
        <fullName evidence="2">DUF4123 domain-containing protein</fullName>
    </submittedName>
</protein>
<dbReference type="GeneID" id="45693526"/>
<evidence type="ECO:0000259" key="1">
    <source>
        <dbReference type="Pfam" id="PF13503"/>
    </source>
</evidence>
<dbReference type="EMBL" id="CP099583">
    <property type="protein sequence ID" value="USS43100.1"/>
    <property type="molecule type" value="Genomic_DNA"/>
</dbReference>